<accession>A0A120FHV5</accession>
<dbReference type="GO" id="GO:0005886">
    <property type="term" value="C:plasma membrane"/>
    <property type="evidence" value="ECO:0007669"/>
    <property type="project" value="TreeGrafter"/>
</dbReference>
<dbReference type="PANTHER" id="PTHR32063:SF14">
    <property type="entry name" value="BLL4319 PROTEIN"/>
    <property type="match status" value="1"/>
</dbReference>
<dbReference type="SUPFAM" id="SSF82714">
    <property type="entry name" value="Multidrug efflux transporter AcrB TolC docking domain, DN and DC subdomains"/>
    <property type="match status" value="2"/>
</dbReference>
<dbReference type="GO" id="GO:0042910">
    <property type="term" value="F:xenobiotic transmembrane transporter activity"/>
    <property type="evidence" value="ECO:0007669"/>
    <property type="project" value="TreeGrafter"/>
</dbReference>
<feature type="transmembrane region" description="Helical" evidence="2">
    <location>
        <begin position="858"/>
        <end position="878"/>
    </location>
</feature>
<evidence type="ECO:0000313" key="3">
    <source>
        <dbReference type="EMBL" id="KWV46562.1"/>
    </source>
</evidence>
<evidence type="ECO:0000256" key="2">
    <source>
        <dbReference type="SAM" id="Phobius"/>
    </source>
</evidence>
<feature type="transmembrane region" description="Helical" evidence="2">
    <location>
        <begin position="395"/>
        <end position="420"/>
    </location>
</feature>
<dbReference type="AlphaFoldDB" id="A0A120FHV5"/>
<evidence type="ECO:0000313" key="4">
    <source>
        <dbReference type="Proteomes" id="UP000068164"/>
    </source>
</evidence>
<feature type="region of interest" description="Disordered" evidence="1">
    <location>
        <begin position="1026"/>
        <end position="1051"/>
    </location>
</feature>
<dbReference type="Gene3D" id="1.20.1640.10">
    <property type="entry name" value="Multidrug efflux transporter AcrB transmembrane domain"/>
    <property type="match status" value="2"/>
</dbReference>
<feature type="transmembrane region" description="Helical" evidence="2">
    <location>
        <begin position="885"/>
        <end position="905"/>
    </location>
</feature>
<keyword evidence="2" id="KW-0812">Transmembrane</keyword>
<dbReference type="InterPro" id="IPR001036">
    <property type="entry name" value="Acrflvin-R"/>
</dbReference>
<dbReference type="SUPFAM" id="SSF82693">
    <property type="entry name" value="Multidrug efflux transporter AcrB pore domain, PN1, PN2, PC1 and PC2 subdomains"/>
    <property type="match status" value="4"/>
</dbReference>
<feature type="transmembrane region" description="Helical" evidence="2">
    <location>
        <begin position="440"/>
        <end position="460"/>
    </location>
</feature>
<keyword evidence="2" id="KW-0472">Membrane</keyword>
<keyword evidence="2" id="KW-1133">Transmembrane helix</keyword>
<feature type="transmembrane region" description="Helical" evidence="2">
    <location>
        <begin position="960"/>
        <end position="981"/>
    </location>
</feature>
<dbReference type="Proteomes" id="UP000068164">
    <property type="component" value="Unassembled WGS sequence"/>
</dbReference>
<dbReference type="PANTHER" id="PTHR32063">
    <property type="match status" value="1"/>
</dbReference>
<feature type="transmembrane region" description="Helical" evidence="2">
    <location>
        <begin position="987"/>
        <end position="1014"/>
    </location>
</feature>
<dbReference type="Gene3D" id="3.30.70.1440">
    <property type="entry name" value="Multidrug efflux transporter AcrB pore domain"/>
    <property type="match status" value="1"/>
</dbReference>
<feature type="transmembrane region" description="Helical" evidence="2">
    <location>
        <begin position="531"/>
        <end position="550"/>
    </location>
</feature>
<feature type="transmembrane region" description="Helical" evidence="2">
    <location>
        <begin position="369"/>
        <end position="389"/>
    </location>
</feature>
<dbReference type="PRINTS" id="PR00702">
    <property type="entry name" value="ACRIFLAVINRP"/>
</dbReference>
<dbReference type="RefSeq" id="WP_062372565.1">
    <property type="nucleotide sequence ID" value="NZ_JBBNAS010000230.1"/>
</dbReference>
<dbReference type="OrthoDB" id="9807350at2"/>
<dbReference type="SUPFAM" id="SSF82866">
    <property type="entry name" value="Multidrug efflux transporter AcrB transmembrane domain"/>
    <property type="match status" value="2"/>
</dbReference>
<feature type="transmembrane region" description="Helical" evidence="2">
    <location>
        <begin position="343"/>
        <end position="362"/>
    </location>
</feature>
<proteinExistence type="predicted"/>
<dbReference type="InterPro" id="IPR027463">
    <property type="entry name" value="AcrB_DN_DC_subdom"/>
</dbReference>
<dbReference type="Gene3D" id="3.30.2090.10">
    <property type="entry name" value="Multidrug efflux transporter AcrB TolC docking domain, DN and DC subdomains"/>
    <property type="match status" value="2"/>
</dbReference>
<dbReference type="EMBL" id="LNCD01000106">
    <property type="protein sequence ID" value="KWV46562.1"/>
    <property type="molecule type" value="Genomic_DNA"/>
</dbReference>
<feature type="transmembrane region" description="Helical" evidence="2">
    <location>
        <begin position="26"/>
        <end position="46"/>
    </location>
</feature>
<dbReference type="Gene3D" id="3.30.70.1430">
    <property type="entry name" value="Multidrug efflux transporter AcrB pore domain"/>
    <property type="match status" value="2"/>
</dbReference>
<sequence length="1051" mass="111555">MTVTEMQEKPASGKQTFTALFVRRPILALVFNALMIVAGLAAYAGIEVRELPDVDRPVVTVRTTFDGASPQTIDQELTKVIEGAAARVSGLKSISSSSQFGQSRVTLEFSDSVDLAVAANDVRDAIGRIADRLPEEADAPQIVKADSDSQPIMRLAVTSSKLNMDDLTLLVENQVIDRLASVDGVADVETYGDQEKVFRVDVNQSELASRGLTVGDLTKALSSAALDVPAGSLKSPTQTIVVRAMASLQTPEDFSNVILQNHVRLGDVANVTLGPRDGQTALRSNGVPGIGLGVIRQAQSNTLNISNGIKDAVAELSRTLPEGTRIAITSDDAVFIQGAIHEVVLALILAAVIVTGVIYLFLRDWRATIIPAVSMPVALIGTLAAVYLVGFSINILTLLAIVLATGLVVDDAIVVLENIVRRRSEGMGPRAAAVLGTREVFFAVIATTATLAAVFIPLSFLPGQVGGLFREFGFVLAFSVGLSSIVALTLCPMLASRILTKEMLEDHGLLGRFGTWFADAYRWSLHACLNAPLVVIVASLLFAGAAVLAFQTVRSELTPNEDRAMVMMRLTTPQGSSLEYTRDKMQRVEEYLQPLVNSGDISNVFSISGQGGQVNSGFMVLTLAPWGERHRTQAEIVADINRAAARVPALRGNAIQSNSLRIRGAGNGLQMALVGNDHEALTTAAAQLVQALDATGHYDTPRLTNEPTQAQVSVTIDRERASDLGIDITGLSTAMQSLLEGRSVVDVFVKGEAYPVLLTSNTRPLDDPTDLENVFLKTGDGKIVPMSVIASLTESSVAPQLNREQQLASVAITAGLKNGLSLGDAVKEVTEISKSILPAGARLVPLAEAATLEENSSGMALTFGFAIVIIFLVLAAQFESVLSSVIIMSTVPLGLACAVFALIITGSSLNIYSQIGLVLLVGVMAKNGILIVEFANQLRDRGEEVRTAIEKACALRLRPVMMTMIATILGGVPLVFAHGAGAEARVALGWVIVGGLGFATLVTLYITPVAYLLIARFAKPHAHEEERLHEEMAHASRPRPAAKAGRLEAAE</sequence>
<protein>
    <submittedName>
        <fullName evidence="3">Multidrug transporter AcrB</fullName>
    </submittedName>
</protein>
<evidence type="ECO:0000256" key="1">
    <source>
        <dbReference type="SAM" id="MobiDB-lite"/>
    </source>
</evidence>
<name>A0A120FHV5_9HYPH</name>
<reference evidence="3 4" key="1">
    <citation type="submission" date="2015-11" db="EMBL/GenBank/DDBJ databases">
        <title>Draft Genome Sequence of the Strain BR 10423 (Rhizobium sp.) isolated from nodules of Mimosa pudica.</title>
        <authorList>
            <person name="Barauna A.C."/>
            <person name="Zilli J.E."/>
            <person name="Simoes-Araujo J.L."/>
            <person name="Reis V.M."/>
            <person name="James E.K."/>
            <person name="Reis F.B.Jr."/>
            <person name="Rouws L.F."/>
            <person name="Passos S.R."/>
            <person name="Gois S.R."/>
        </authorList>
    </citation>
    <scope>NUCLEOTIDE SEQUENCE [LARGE SCALE GENOMIC DNA]</scope>
    <source>
        <strain evidence="3 4">BR10423</strain>
    </source>
</reference>
<gene>
    <name evidence="3" type="ORF">AS026_14205</name>
</gene>
<organism evidence="3 4">
    <name type="scientific">Rhizobium altiplani</name>
    <dbReference type="NCBI Taxonomy" id="1864509"/>
    <lineage>
        <taxon>Bacteria</taxon>
        <taxon>Pseudomonadati</taxon>
        <taxon>Pseudomonadota</taxon>
        <taxon>Alphaproteobacteria</taxon>
        <taxon>Hyphomicrobiales</taxon>
        <taxon>Rhizobiaceae</taxon>
        <taxon>Rhizobium/Agrobacterium group</taxon>
        <taxon>Rhizobium</taxon>
    </lineage>
</organism>
<feature type="transmembrane region" description="Helical" evidence="2">
    <location>
        <begin position="911"/>
        <end position="932"/>
    </location>
</feature>
<keyword evidence="4" id="KW-1185">Reference proteome</keyword>
<dbReference type="Gene3D" id="3.30.70.1320">
    <property type="entry name" value="Multidrug efflux transporter AcrB pore domain like"/>
    <property type="match status" value="1"/>
</dbReference>
<dbReference type="Pfam" id="PF00873">
    <property type="entry name" value="ACR_tran"/>
    <property type="match status" value="1"/>
</dbReference>
<comment type="caution">
    <text evidence="3">The sequence shown here is derived from an EMBL/GenBank/DDBJ whole genome shotgun (WGS) entry which is preliminary data.</text>
</comment>
<feature type="transmembrane region" description="Helical" evidence="2">
    <location>
        <begin position="472"/>
        <end position="495"/>
    </location>
</feature>